<evidence type="ECO:0000313" key="5">
    <source>
        <dbReference type="EMBL" id="MBL1121194.1"/>
    </source>
</evidence>
<dbReference type="Gene3D" id="1.10.1200.10">
    <property type="entry name" value="ACP-like"/>
    <property type="match status" value="1"/>
</dbReference>
<dbReference type="PANTHER" id="PTHR45527">
    <property type="entry name" value="NONRIBOSOMAL PEPTIDE SYNTHETASE"/>
    <property type="match status" value="1"/>
</dbReference>
<dbReference type="Pfam" id="PF00550">
    <property type="entry name" value="PP-binding"/>
    <property type="match status" value="1"/>
</dbReference>
<comment type="cofactor">
    <cofactor evidence="1">
        <name>pantetheine 4'-phosphate</name>
        <dbReference type="ChEBI" id="CHEBI:47942"/>
    </cofactor>
</comment>
<dbReference type="EMBL" id="JAERRG010000206">
    <property type="protein sequence ID" value="MBL1121194.1"/>
    <property type="molecule type" value="Genomic_DNA"/>
</dbReference>
<evidence type="ECO:0000256" key="2">
    <source>
        <dbReference type="ARBA" id="ARBA00022450"/>
    </source>
</evidence>
<gene>
    <name evidence="5" type="ORF">JK364_54600</name>
</gene>
<sequence length="159" mass="16860">DRVGIDDDFFAVGGDSIRSIQVVSRARAHGVEVTPRQIFECRTVAELAEAAVIGDQAGAPPRLEELEGGGTGRLPLLPVARYIRGLGGDSDRFAMSMVVELPDGIDEAGLMATLAAVVDHHDVLRARLTAQDGGALHIDPPGTVEVAPLLRRVECDGDW</sequence>
<protein>
    <recommendedName>
        <fullName evidence="4">Carrier domain-containing protein</fullName>
    </recommendedName>
</protein>
<keyword evidence="6" id="KW-1185">Reference proteome</keyword>
<feature type="domain" description="Carrier" evidence="4">
    <location>
        <begin position="1"/>
        <end position="55"/>
    </location>
</feature>
<comment type="caution">
    <text evidence="5">The sequence shown here is derived from an EMBL/GenBank/DDBJ whole genome shotgun (WGS) entry which is preliminary data.</text>
</comment>
<keyword evidence="2" id="KW-0596">Phosphopantetheine</keyword>
<organism evidence="5 6">
    <name type="scientific">Streptomyces endocoffeicus</name>
    <dbReference type="NCBI Taxonomy" id="2898945"/>
    <lineage>
        <taxon>Bacteria</taxon>
        <taxon>Bacillati</taxon>
        <taxon>Actinomycetota</taxon>
        <taxon>Actinomycetes</taxon>
        <taxon>Kitasatosporales</taxon>
        <taxon>Streptomycetaceae</taxon>
        <taxon>Streptomyces</taxon>
    </lineage>
</organism>
<feature type="non-terminal residue" evidence="5">
    <location>
        <position position="1"/>
    </location>
</feature>
<keyword evidence="3" id="KW-0597">Phosphoprotein</keyword>
<accession>A0ABS1QA13</accession>
<dbReference type="InterPro" id="IPR036736">
    <property type="entry name" value="ACP-like_sf"/>
</dbReference>
<dbReference type="SUPFAM" id="SSF47336">
    <property type="entry name" value="ACP-like"/>
    <property type="match status" value="1"/>
</dbReference>
<dbReference type="SUPFAM" id="SSF52777">
    <property type="entry name" value="CoA-dependent acyltransferases"/>
    <property type="match status" value="1"/>
</dbReference>
<feature type="non-terminal residue" evidence="5">
    <location>
        <position position="159"/>
    </location>
</feature>
<dbReference type="Proteomes" id="UP000621510">
    <property type="component" value="Unassembled WGS sequence"/>
</dbReference>
<dbReference type="InterPro" id="IPR009081">
    <property type="entry name" value="PP-bd_ACP"/>
</dbReference>
<dbReference type="InterPro" id="IPR006162">
    <property type="entry name" value="Ppantetheine_attach_site"/>
</dbReference>
<dbReference type="InterPro" id="IPR023213">
    <property type="entry name" value="CAT-like_dom_sf"/>
</dbReference>
<dbReference type="PROSITE" id="PS50075">
    <property type="entry name" value="CARRIER"/>
    <property type="match status" value="1"/>
</dbReference>
<dbReference type="PROSITE" id="PS00012">
    <property type="entry name" value="PHOSPHOPANTETHEINE"/>
    <property type="match status" value="1"/>
</dbReference>
<reference evidence="5 6" key="1">
    <citation type="submission" date="2021-01" db="EMBL/GenBank/DDBJ databases">
        <title>WGS of actinomycetes isolated from Thailand.</title>
        <authorList>
            <person name="Thawai C."/>
        </authorList>
    </citation>
    <scope>NUCLEOTIDE SEQUENCE [LARGE SCALE GENOMIC DNA]</scope>
    <source>
        <strain evidence="5 6">CA3R110</strain>
    </source>
</reference>
<evidence type="ECO:0000313" key="6">
    <source>
        <dbReference type="Proteomes" id="UP000621510"/>
    </source>
</evidence>
<dbReference type="PANTHER" id="PTHR45527:SF1">
    <property type="entry name" value="FATTY ACID SYNTHASE"/>
    <property type="match status" value="1"/>
</dbReference>
<dbReference type="Gene3D" id="3.30.559.10">
    <property type="entry name" value="Chloramphenicol acetyltransferase-like domain"/>
    <property type="match status" value="1"/>
</dbReference>
<dbReference type="RefSeq" id="WP_201858910.1">
    <property type="nucleotide sequence ID" value="NZ_JAERRG010000206.1"/>
</dbReference>
<evidence type="ECO:0000259" key="4">
    <source>
        <dbReference type="PROSITE" id="PS50075"/>
    </source>
</evidence>
<proteinExistence type="predicted"/>
<evidence type="ECO:0000256" key="1">
    <source>
        <dbReference type="ARBA" id="ARBA00001957"/>
    </source>
</evidence>
<name>A0ABS1QA13_9ACTN</name>
<evidence type="ECO:0000256" key="3">
    <source>
        <dbReference type="ARBA" id="ARBA00022553"/>
    </source>
</evidence>